<reference evidence="2 3" key="1">
    <citation type="journal article" date="2014" name="Genome Biol.">
        <title>Transcriptome and methylome profiling reveals relics of genome dominance in the mesopolyploid Brassica oleracea.</title>
        <authorList>
            <person name="Parkin I.A."/>
            <person name="Koh C."/>
            <person name="Tang H."/>
            <person name="Robinson S.J."/>
            <person name="Kagale S."/>
            <person name="Clarke W.E."/>
            <person name="Town C.D."/>
            <person name="Nixon J."/>
            <person name="Krishnakumar V."/>
            <person name="Bidwell S.L."/>
            <person name="Denoeud F."/>
            <person name="Belcram H."/>
            <person name="Links M.G."/>
            <person name="Just J."/>
            <person name="Clarke C."/>
            <person name="Bender T."/>
            <person name="Huebert T."/>
            <person name="Mason A.S."/>
            <person name="Pires J.C."/>
            <person name="Barker G."/>
            <person name="Moore J."/>
            <person name="Walley P.G."/>
            <person name="Manoli S."/>
            <person name="Batley J."/>
            <person name="Edwards D."/>
            <person name="Nelson M.N."/>
            <person name="Wang X."/>
            <person name="Paterson A.H."/>
            <person name="King G."/>
            <person name="Bancroft I."/>
            <person name="Chalhoub B."/>
            <person name="Sharpe A.G."/>
        </authorList>
    </citation>
    <scope>NUCLEOTIDE SEQUENCE</scope>
    <source>
        <strain evidence="2 3">cv. TO1000</strain>
    </source>
</reference>
<protein>
    <submittedName>
        <fullName evidence="2">Uncharacterized protein</fullName>
    </submittedName>
</protein>
<reference evidence="2" key="2">
    <citation type="submission" date="2015-03" db="UniProtKB">
        <authorList>
            <consortium name="EnsemblPlants"/>
        </authorList>
    </citation>
    <scope>IDENTIFICATION</scope>
</reference>
<dbReference type="Gramene" id="Bo3g153530.1">
    <property type="protein sequence ID" value="Bo3g153530.1"/>
    <property type="gene ID" value="Bo3g153530"/>
</dbReference>
<evidence type="ECO:0000313" key="3">
    <source>
        <dbReference type="Proteomes" id="UP000032141"/>
    </source>
</evidence>
<evidence type="ECO:0000313" key="2">
    <source>
        <dbReference type="EnsemblPlants" id="Bo3g153530.1"/>
    </source>
</evidence>
<keyword evidence="3" id="KW-1185">Reference proteome</keyword>
<proteinExistence type="predicted"/>
<evidence type="ECO:0000256" key="1">
    <source>
        <dbReference type="SAM" id="MobiDB-lite"/>
    </source>
</evidence>
<name>A0A0D3BJU9_BRAOL</name>
<accession>A0A0D3BJU9</accession>
<dbReference type="EnsemblPlants" id="Bo3g153530.1">
    <property type="protein sequence ID" value="Bo3g153530.1"/>
    <property type="gene ID" value="Bo3g153530"/>
</dbReference>
<dbReference type="HOGENOM" id="CLU_1016864_0_0_1"/>
<organism evidence="2 3">
    <name type="scientific">Brassica oleracea var. oleracea</name>
    <dbReference type="NCBI Taxonomy" id="109376"/>
    <lineage>
        <taxon>Eukaryota</taxon>
        <taxon>Viridiplantae</taxon>
        <taxon>Streptophyta</taxon>
        <taxon>Embryophyta</taxon>
        <taxon>Tracheophyta</taxon>
        <taxon>Spermatophyta</taxon>
        <taxon>Magnoliopsida</taxon>
        <taxon>eudicotyledons</taxon>
        <taxon>Gunneridae</taxon>
        <taxon>Pentapetalae</taxon>
        <taxon>rosids</taxon>
        <taxon>malvids</taxon>
        <taxon>Brassicales</taxon>
        <taxon>Brassicaceae</taxon>
        <taxon>Brassiceae</taxon>
        <taxon>Brassica</taxon>
    </lineage>
</organism>
<dbReference type="eggNOG" id="KOG1269">
    <property type="taxonomic scope" value="Eukaryota"/>
</dbReference>
<dbReference type="Proteomes" id="UP000032141">
    <property type="component" value="Chromosome C3"/>
</dbReference>
<sequence>MESEREEVKNGGVEEDERALKRKREKEWAASSPPPLDDITDDQDNAFKVRGKNSRRIEVCRDCPLSRYSHRQMVKPKNGIHPSDITMDIGKGVPVPECPFVGFGRKSAQKMTKVSSVSWTMLSTNPAGSYAMSVSLDKGIDNQRIYGENGSGTKTESVKCWLWHWWSCLVEFKVADCTTKHYPENSFDVIYSRDTLFCTSKLSSSGLNQEAKCSSATTVRAPKLHLPSFQSTSSREDMISLMFKLMGRCEAVKTMMNYLERALNQESLDTLQIS</sequence>
<feature type="region of interest" description="Disordered" evidence="1">
    <location>
        <begin position="1"/>
        <end position="43"/>
    </location>
</feature>
<dbReference type="AlphaFoldDB" id="A0A0D3BJU9"/>